<dbReference type="InterPro" id="IPR036034">
    <property type="entry name" value="PDZ_sf"/>
</dbReference>
<accession>A0AB34JM26</accession>
<dbReference type="InterPro" id="IPR012675">
    <property type="entry name" value="Beta-grasp_dom_sf"/>
</dbReference>
<dbReference type="Gene3D" id="3.10.20.30">
    <property type="match status" value="1"/>
</dbReference>
<dbReference type="InterPro" id="IPR036010">
    <property type="entry name" value="2Fe-2S_ferredoxin-like_sf"/>
</dbReference>
<dbReference type="SUPFAM" id="SSF50156">
    <property type="entry name" value="PDZ domain-like"/>
    <property type="match status" value="1"/>
</dbReference>
<dbReference type="SUPFAM" id="SSF54292">
    <property type="entry name" value="2Fe-2S ferredoxin-like"/>
    <property type="match status" value="1"/>
</dbReference>
<dbReference type="AlphaFoldDB" id="A0AB34JM26"/>
<comment type="caution">
    <text evidence="1">The sequence shown here is derived from an EMBL/GenBank/DDBJ whole genome shotgun (WGS) entry which is preliminary data.</text>
</comment>
<name>A0AB34JM26_PRYPA</name>
<evidence type="ECO:0008006" key="3">
    <source>
        <dbReference type="Google" id="ProtNLM"/>
    </source>
</evidence>
<keyword evidence="2" id="KW-1185">Reference proteome</keyword>
<reference evidence="1 2" key="1">
    <citation type="journal article" date="2024" name="Science">
        <title>Giant polyketide synthase enzymes in the biosynthesis of giant marine polyether toxins.</title>
        <authorList>
            <person name="Fallon T.R."/>
            <person name="Shende V.V."/>
            <person name="Wierzbicki I.H."/>
            <person name="Pendleton A.L."/>
            <person name="Watervoot N.F."/>
            <person name="Auber R.P."/>
            <person name="Gonzalez D.J."/>
            <person name="Wisecaver J.H."/>
            <person name="Moore B.S."/>
        </authorList>
    </citation>
    <scope>NUCLEOTIDE SEQUENCE [LARGE SCALE GENOMIC DNA]</scope>
    <source>
        <strain evidence="1 2">12B1</strain>
    </source>
</reference>
<gene>
    <name evidence="1" type="ORF">AB1Y20_021444</name>
</gene>
<sequence>MLSSSASLCFLMHAAPPPLRTFGWQMSMTVEEAATIWGLQRNRQTGRAQVLPNVFGWDTEEVVTRVERRDGPSLGIVLEEIGSAEDIGLVLVDSCVDGGNAAAASLPLLPGDLMVAVANAGGPALCVEALPYDATIAALGSLDPSQPVELTLRRLVKLPRCAVTLKFAASENRADEQFELLGGMPLRRSILSKGIKLNDPLARRFDAGWGTGDCGGEGTCCTCAVDVIEGTEVLNGQGSQERQMLSKHPSWRLACKASIVNIEQDTRLVLKVAPRQEVDETERDSAFNERA</sequence>
<protein>
    <recommendedName>
        <fullName evidence="3">2Fe-2S ferredoxin-type domain-containing protein</fullName>
    </recommendedName>
</protein>
<dbReference type="Proteomes" id="UP001515480">
    <property type="component" value="Unassembled WGS sequence"/>
</dbReference>
<evidence type="ECO:0000313" key="2">
    <source>
        <dbReference type="Proteomes" id="UP001515480"/>
    </source>
</evidence>
<proteinExistence type="predicted"/>
<organism evidence="1 2">
    <name type="scientific">Prymnesium parvum</name>
    <name type="common">Toxic golden alga</name>
    <dbReference type="NCBI Taxonomy" id="97485"/>
    <lineage>
        <taxon>Eukaryota</taxon>
        <taxon>Haptista</taxon>
        <taxon>Haptophyta</taxon>
        <taxon>Prymnesiophyceae</taxon>
        <taxon>Prymnesiales</taxon>
        <taxon>Prymnesiaceae</taxon>
        <taxon>Prymnesium</taxon>
    </lineage>
</organism>
<evidence type="ECO:0000313" key="1">
    <source>
        <dbReference type="EMBL" id="KAL1521791.1"/>
    </source>
</evidence>
<dbReference type="GO" id="GO:0051536">
    <property type="term" value="F:iron-sulfur cluster binding"/>
    <property type="evidence" value="ECO:0007669"/>
    <property type="project" value="InterPro"/>
</dbReference>
<dbReference type="EMBL" id="JBGBPQ010000007">
    <property type="protein sequence ID" value="KAL1521791.1"/>
    <property type="molecule type" value="Genomic_DNA"/>
</dbReference>